<protein>
    <submittedName>
        <fullName evidence="2">Hydrophobic protein (TIGR00271 family)</fullName>
    </submittedName>
</protein>
<dbReference type="PANTHER" id="PTHR20992">
    <property type="entry name" value="AT15442P-RELATED"/>
    <property type="match status" value="1"/>
</dbReference>
<accession>A0A927NAF1</accession>
<comment type="caution">
    <text evidence="2">The sequence shown here is derived from an EMBL/GenBank/DDBJ whole genome shotgun (WGS) entry which is preliminary data.</text>
</comment>
<dbReference type="RefSeq" id="WP_192754504.1">
    <property type="nucleotide sequence ID" value="NZ_BAABJL010000042.1"/>
</dbReference>
<sequence length="321" mass="32795">MLHLRVTSPPDRTAAVATLLQECPGVASLAVVRGASIRPPGDLVLADVARESTDEVLTGLRDLGIDTDGTISMETVDTAVSRAAELAERAAPGEGADAVIWDEVVRRTSDDAVLSWTFLAFLFLATALAAIAVVLDSAILVIGAMVVGPEFVPLAAVAVGLVHGRISLLRRGAVTLVVGFACAIAATTVLSLLARAAGWISAASIERPRPLTAFIWAPDRWSFVVAFIAGVAGVLSLTSSKSAALVGVFISVTTVPAAGNFAIALALGDLGEMAGSAAQLGVNMAAIVLAGVATLAVQKAVGRAPYRGRSGARWKAPTISR</sequence>
<keyword evidence="1" id="KW-0472">Membrane</keyword>
<feature type="transmembrane region" description="Helical" evidence="1">
    <location>
        <begin position="113"/>
        <end position="133"/>
    </location>
</feature>
<keyword evidence="3" id="KW-1185">Reference proteome</keyword>
<reference evidence="2" key="1">
    <citation type="submission" date="2020-10" db="EMBL/GenBank/DDBJ databases">
        <title>Sequencing the genomes of 1000 actinobacteria strains.</title>
        <authorList>
            <person name="Klenk H.-P."/>
        </authorList>
    </citation>
    <scope>NUCLEOTIDE SEQUENCE</scope>
    <source>
        <strain evidence="2">DSM 45354</strain>
    </source>
</reference>
<evidence type="ECO:0000256" key="1">
    <source>
        <dbReference type="SAM" id="Phobius"/>
    </source>
</evidence>
<gene>
    <name evidence="2" type="ORF">HEB94_008108</name>
</gene>
<keyword evidence="1" id="KW-1133">Transmembrane helix</keyword>
<evidence type="ECO:0000313" key="2">
    <source>
        <dbReference type="EMBL" id="MBE1611260.1"/>
    </source>
</evidence>
<feature type="transmembrane region" description="Helical" evidence="1">
    <location>
        <begin position="220"/>
        <end position="237"/>
    </location>
</feature>
<dbReference type="PANTHER" id="PTHR20992:SF9">
    <property type="entry name" value="AT15442P-RELATED"/>
    <property type="match status" value="1"/>
</dbReference>
<keyword evidence="1" id="KW-0812">Transmembrane</keyword>
<name>A0A927NAF1_9ACTN</name>
<evidence type="ECO:0000313" key="3">
    <source>
        <dbReference type="Proteomes" id="UP000638648"/>
    </source>
</evidence>
<dbReference type="EMBL" id="JADBEM010000001">
    <property type="protein sequence ID" value="MBE1611260.1"/>
    <property type="molecule type" value="Genomic_DNA"/>
</dbReference>
<dbReference type="AlphaFoldDB" id="A0A927NAF1"/>
<feature type="transmembrane region" description="Helical" evidence="1">
    <location>
        <begin position="273"/>
        <end position="297"/>
    </location>
</feature>
<dbReference type="Pfam" id="PF04087">
    <property type="entry name" value="DUF389"/>
    <property type="match status" value="1"/>
</dbReference>
<organism evidence="2 3">
    <name type="scientific">Actinopolymorpha pittospori</name>
    <dbReference type="NCBI Taxonomy" id="648752"/>
    <lineage>
        <taxon>Bacteria</taxon>
        <taxon>Bacillati</taxon>
        <taxon>Actinomycetota</taxon>
        <taxon>Actinomycetes</taxon>
        <taxon>Propionibacteriales</taxon>
        <taxon>Actinopolymorphaceae</taxon>
        <taxon>Actinopolymorpha</taxon>
    </lineage>
</organism>
<dbReference type="Proteomes" id="UP000638648">
    <property type="component" value="Unassembled WGS sequence"/>
</dbReference>
<proteinExistence type="predicted"/>
<feature type="transmembrane region" description="Helical" evidence="1">
    <location>
        <begin position="244"/>
        <end position="267"/>
    </location>
</feature>
<feature type="transmembrane region" description="Helical" evidence="1">
    <location>
        <begin position="139"/>
        <end position="162"/>
    </location>
</feature>
<dbReference type="InterPro" id="IPR005240">
    <property type="entry name" value="DUF389"/>
</dbReference>
<feature type="transmembrane region" description="Helical" evidence="1">
    <location>
        <begin position="174"/>
        <end position="200"/>
    </location>
</feature>